<dbReference type="AlphaFoldDB" id="B7GIW6"/>
<protein>
    <submittedName>
        <fullName evidence="3">Predicted transcriptional regulator, xre family</fullName>
    </submittedName>
</protein>
<evidence type="ECO:0000313" key="4">
    <source>
        <dbReference type="Proteomes" id="UP000000742"/>
    </source>
</evidence>
<feature type="domain" description="HTH cro/C1-type" evidence="2">
    <location>
        <begin position="5"/>
        <end position="59"/>
    </location>
</feature>
<dbReference type="EMBL" id="CP000922">
    <property type="protein sequence ID" value="ACJ33157.1"/>
    <property type="molecule type" value="Genomic_DNA"/>
</dbReference>
<dbReference type="Proteomes" id="UP000000742">
    <property type="component" value="Chromosome"/>
</dbReference>
<dbReference type="HOGENOM" id="CLU_066192_44_5_9"/>
<dbReference type="PANTHER" id="PTHR46797">
    <property type="entry name" value="HTH-TYPE TRANSCRIPTIONAL REGULATOR"/>
    <property type="match status" value="1"/>
</dbReference>
<dbReference type="PANTHER" id="PTHR46797:SF1">
    <property type="entry name" value="METHYLPHOSPHONATE SYNTHASE"/>
    <property type="match status" value="1"/>
</dbReference>
<gene>
    <name evidence="3" type="ordered locus">Aflv_0779</name>
</gene>
<dbReference type="PATRIC" id="fig|491915.6.peg.797"/>
<dbReference type="InterPro" id="IPR050807">
    <property type="entry name" value="TransReg_Diox_bact_type"/>
</dbReference>
<sequence>MREWLKKKRLDTGLTQKEIAKLVGISRSTYAMIENGERNPSVSVAKRIADALKFDWTIFFDDKCHVLCTKDCPA</sequence>
<evidence type="ECO:0000313" key="3">
    <source>
        <dbReference type="EMBL" id="ACJ33157.1"/>
    </source>
</evidence>
<dbReference type="GO" id="GO:0003677">
    <property type="term" value="F:DNA binding"/>
    <property type="evidence" value="ECO:0007669"/>
    <property type="project" value="UniProtKB-KW"/>
</dbReference>
<proteinExistence type="predicted"/>
<dbReference type="GO" id="GO:0005829">
    <property type="term" value="C:cytosol"/>
    <property type="evidence" value="ECO:0007669"/>
    <property type="project" value="TreeGrafter"/>
</dbReference>
<dbReference type="InterPro" id="IPR001387">
    <property type="entry name" value="Cro/C1-type_HTH"/>
</dbReference>
<organism evidence="3 4">
    <name type="scientific">Anoxybacillus flavithermus (strain DSM 21510 / WK1)</name>
    <dbReference type="NCBI Taxonomy" id="491915"/>
    <lineage>
        <taxon>Bacteria</taxon>
        <taxon>Bacillati</taxon>
        <taxon>Bacillota</taxon>
        <taxon>Bacilli</taxon>
        <taxon>Bacillales</taxon>
        <taxon>Anoxybacillaceae</taxon>
        <taxon>Anoxybacillus</taxon>
    </lineage>
</organism>
<dbReference type="GeneID" id="7037036"/>
<evidence type="ECO:0000259" key="2">
    <source>
        <dbReference type="PROSITE" id="PS50943"/>
    </source>
</evidence>
<dbReference type="eggNOG" id="COG1476">
    <property type="taxonomic scope" value="Bacteria"/>
</dbReference>
<dbReference type="Pfam" id="PF01381">
    <property type="entry name" value="HTH_3"/>
    <property type="match status" value="1"/>
</dbReference>
<dbReference type="PROSITE" id="PS50943">
    <property type="entry name" value="HTH_CROC1"/>
    <property type="match status" value="1"/>
</dbReference>
<dbReference type="STRING" id="491915.Aflv_0779"/>
<dbReference type="RefSeq" id="WP_012574456.1">
    <property type="nucleotide sequence ID" value="NC_011567.1"/>
</dbReference>
<keyword evidence="1" id="KW-0238">DNA-binding</keyword>
<dbReference type="GO" id="GO:0003700">
    <property type="term" value="F:DNA-binding transcription factor activity"/>
    <property type="evidence" value="ECO:0007669"/>
    <property type="project" value="TreeGrafter"/>
</dbReference>
<accession>B7GIW6</accession>
<dbReference type="Gene3D" id="1.10.260.40">
    <property type="entry name" value="lambda repressor-like DNA-binding domains"/>
    <property type="match status" value="1"/>
</dbReference>
<dbReference type="SMART" id="SM00530">
    <property type="entry name" value="HTH_XRE"/>
    <property type="match status" value="1"/>
</dbReference>
<dbReference type="SUPFAM" id="SSF47413">
    <property type="entry name" value="lambda repressor-like DNA-binding domains"/>
    <property type="match status" value="1"/>
</dbReference>
<evidence type="ECO:0000256" key="1">
    <source>
        <dbReference type="ARBA" id="ARBA00023125"/>
    </source>
</evidence>
<reference evidence="3 4" key="1">
    <citation type="journal article" date="2008" name="Genome Biol.">
        <title>Encapsulated in silica: genome, proteome and physiology of the thermophilic bacterium Anoxybacillus flavithermus WK1.</title>
        <authorList>
            <person name="Saw J.H."/>
            <person name="Mountain B.W."/>
            <person name="Feng L."/>
            <person name="Omelchenko M.V."/>
            <person name="Hou S."/>
            <person name="Saito J.A."/>
            <person name="Stott M.B."/>
            <person name="Li D."/>
            <person name="Zhao G."/>
            <person name="Wu J."/>
            <person name="Galperin M.Y."/>
            <person name="Koonin E.V."/>
            <person name="Makarova K.S."/>
            <person name="Wolf Y.I."/>
            <person name="Rigden D.J."/>
            <person name="Dunfield P.F."/>
            <person name="Wang L."/>
            <person name="Alam M."/>
        </authorList>
    </citation>
    <scope>NUCLEOTIDE SEQUENCE [LARGE SCALE GENOMIC DNA]</scope>
    <source>
        <strain evidence="4">DSM 21510 / WK1</strain>
    </source>
</reference>
<name>B7GIW6_ANOFW</name>
<dbReference type="InterPro" id="IPR010982">
    <property type="entry name" value="Lambda_DNA-bd_dom_sf"/>
</dbReference>
<dbReference type="KEGG" id="afl:Aflv_0779"/>
<dbReference type="CDD" id="cd00093">
    <property type="entry name" value="HTH_XRE"/>
    <property type="match status" value="1"/>
</dbReference>